<evidence type="ECO:0000256" key="3">
    <source>
        <dbReference type="ARBA" id="ARBA00022737"/>
    </source>
</evidence>
<dbReference type="SUPFAM" id="SSF100950">
    <property type="entry name" value="NagB/RpiA/CoA transferase-like"/>
    <property type="match status" value="1"/>
</dbReference>
<dbReference type="GO" id="GO:0016491">
    <property type="term" value="F:oxidoreductase activity"/>
    <property type="evidence" value="ECO:0007669"/>
    <property type="project" value="UniProtKB-ARBA"/>
</dbReference>
<keyword evidence="5" id="KW-0175">Coiled coil</keyword>
<evidence type="ECO:0000313" key="7">
    <source>
        <dbReference type="EMBL" id="MBX0296187.1"/>
    </source>
</evidence>
<organism evidence="7 8">
    <name type="scientific">Haloarcula nitratireducens</name>
    <dbReference type="NCBI Taxonomy" id="2487749"/>
    <lineage>
        <taxon>Archaea</taxon>
        <taxon>Methanobacteriati</taxon>
        <taxon>Methanobacteriota</taxon>
        <taxon>Stenosarchaea group</taxon>
        <taxon>Halobacteria</taxon>
        <taxon>Halobacteriales</taxon>
        <taxon>Haloarculaceae</taxon>
        <taxon>Haloarcula</taxon>
    </lineage>
</organism>
<proteinExistence type="predicted"/>
<dbReference type="InterPro" id="IPR003741">
    <property type="entry name" value="LUD_dom"/>
</dbReference>
<evidence type="ECO:0000256" key="5">
    <source>
        <dbReference type="SAM" id="Coils"/>
    </source>
</evidence>
<dbReference type="AlphaFoldDB" id="A0AAW4PG20"/>
<dbReference type="Gene3D" id="1.10.1060.10">
    <property type="entry name" value="Alpha-helical ferredoxin"/>
    <property type="match status" value="1"/>
</dbReference>
<dbReference type="SUPFAM" id="SSF46548">
    <property type="entry name" value="alpha-helical ferredoxin"/>
    <property type="match status" value="1"/>
</dbReference>
<accession>A0AAW4PG20</accession>
<dbReference type="InterPro" id="IPR017900">
    <property type="entry name" value="4Fe4S_Fe_S_CS"/>
</dbReference>
<dbReference type="InterPro" id="IPR004452">
    <property type="entry name" value="LutB/LldF"/>
</dbReference>
<evidence type="ECO:0000256" key="4">
    <source>
        <dbReference type="ARBA" id="ARBA00022982"/>
    </source>
</evidence>
<dbReference type="InterPro" id="IPR004017">
    <property type="entry name" value="Cys_rich_dom"/>
</dbReference>
<dbReference type="PROSITE" id="PS51379">
    <property type="entry name" value="4FE4S_FER_2"/>
    <property type="match status" value="1"/>
</dbReference>
<dbReference type="Pfam" id="PF02589">
    <property type="entry name" value="LUD_dom"/>
    <property type="match status" value="1"/>
</dbReference>
<comment type="caution">
    <text evidence="7">The sequence shown here is derived from an EMBL/GenBank/DDBJ whole genome shotgun (WGS) entry which is preliminary data.</text>
</comment>
<gene>
    <name evidence="7" type="ORF">EGH23_15015</name>
</gene>
<keyword evidence="2" id="KW-0479">Metal-binding</keyword>
<keyword evidence="2" id="KW-0411">Iron-sulfur</keyword>
<dbReference type="Proteomes" id="UP001430455">
    <property type="component" value="Unassembled WGS sequence"/>
</dbReference>
<reference evidence="7 8" key="1">
    <citation type="submission" date="2021-06" db="EMBL/GenBank/DDBJ databases">
        <title>Halomicroarcula sp. a new haloarchaeum isolated from saline soil.</title>
        <authorList>
            <person name="Duran-Viseras A."/>
            <person name="Sanchez-Porro C."/>
            <person name="Ventosa A."/>
        </authorList>
    </citation>
    <scope>NUCLEOTIDE SEQUENCE [LARGE SCALE GENOMIC DNA]</scope>
    <source>
        <strain evidence="7 8">F27</strain>
    </source>
</reference>
<keyword evidence="2" id="KW-0408">Iron</keyword>
<keyword evidence="4" id="KW-0249">Electron transport</keyword>
<dbReference type="EMBL" id="RKLT01000005">
    <property type="protein sequence ID" value="MBX0296187.1"/>
    <property type="molecule type" value="Genomic_DNA"/>
</dbReference>
<protein>
    <submittedName>
        <fullName evidence="7">LUD domain-containing protein</fullName>
    </submittedName>
</protein>
<name>A0AAW4PG20_9EURY</name>
<evidence type="ECO:0000259" key="6">
    <source>
        <dbReference type="PROSITE" id="PS51379"/>
    </source>
</evidence>
<evidence type="ECO:0000313" key="8">
    <source>
        <dbReference type="Proteomes" id="UP001430455"/>
    </source>
</evidence>
<dbReference type="GO" id="GO:0051539">
    <property type="term" value="F:4 iron, 4 sulfur cluster binding"/>
    <property type="evidence" value="ECO:0007669"/>
    <property type="project" value="UniProtKB-KW"/>
</dbReference>
<dbReference type="PANTHER" id="PTHR47153:SF2">
    <property type="entry name" value="LACTATE UTILIZATION PROTEIN B"/>
    <property type="match status" value="1"/>
</dbReference>
<dbReference type="RefSeq" id="WP_220580804.1">
    <property type="nucleotide sequence ID" value="NZ_RKLT01000005.1"/>
</dbReference>
<keyword evidence="8" id="KW-1185">Reference proteome</keyword>
<dbReference type="InterPro" id="IPR037171">
    <property type="entry name" value="NagB/RpiA_transferase-like"/>
</dbReference>
<dbReference type="InterPro" id="IPR024185">
    <property type="entry name" value="FTHF_cligase-like_sf"/>
</dbReference>
<dbReference type="GO" id="GO:0006089">
    <property type="term" value="P:lactate metabolic process"/>
    <property type="evidence" value="ECO:0007669"/>
    <property type="project" value="InterPro"/>
</dbReference>
<dbReference type="Pfam" id="PF13183">
    <property type="entry name" value="Fer4_8"/>
    <property type="match status" value="1"/>
</dbReference>
<evidence type="ECO:0000256" key="1">
    <source>
        <dbReference type="ARBA" id="ARBA00022448"/>
    </source>
</evidence>
<keyword evidence="2" id="KW-0004">4Fe-4S</keyword>
<evidence type="ECO:0000256" key="2">
    <source>
        <dbReference type="ARBA" id="ARBA00022485"/>
    </source>
</evidence>
<sequence length="726" mass="79485">MSKADELREVMRTEGAAIAENTQAFNEGRYDSVADLEDYEELKSEARAIKEDAIERLPELLDELTEAVEENGGTVYLADDAADANDYIRNVVADRDANRVVKSKSMTSEEIEVNEALEADDVDVVETDLGEWVLQVADEAPSHIVAPAIHKSREAIAELFNEVFEPEEPLETAQELTHFAREKLGEQIVDAEVGITGANFLAADTGTMALVTSEGNARKTVAATDTQITVAGVEKIVPSVGDLDPFIELIGRSGTGQDITSYVSLLTPPVDTPVVDFEDDETPLSEFDSDRDFHLVLIDNGRMAMREDDQLRETLYCIRCSACSNSCANFQSVGGHAFGGETYSGGIATGWETGIEGLDVAEEFNDLCTGCTRCVNACPVEIDIPWINTVVRDRINREGEHPADWLVDGLVPDEEDEGAPLQKRFFGNFETVAKLGSATAPLSNWLADTSTSRWAMSSALDIDPRRDLPTFERETLVEWAGKRDSTVSDPERRAVLYPDLYTNHVQVDRGKAAVRALEALGVDVVVPEAPSSGRAPLSQGMVATAQDHAERVTDTLAPHIEDGRDIVVVEPSDHALFQREYEKLLDSAAFTDLVENSYEVLEYVYGLLDNGADGSALTTADGDEIAYHSHCQQRTLGLEAHTVAVLEERGYDVVTSNVECCGMAGSFGYKGDYYEVSMDVGDRLREQLQAEDVRDRPVVASGTSCLEQIDSLLERQPRHPVELLVD</sequence>
<keyword evidence="1" id="KW-0813">Transport</keyword>
<feature type="domain" description="4Fe-4S ferredoxin-type" evidence="6">
    <location>
        <begin position="359"/>
        <end position="387"/>
    </location>
</feature>
<dbReference type="PANTHER" id="PTHR47153">
    <property type="entry name" value="LACTATE UTILIZATION PROTEIN B"/>
    <property type="match status" value="1"/>
</dbReference>
<dbReference type="Pfam" id="PF02754">
    <property type="entry name" value="CCG"/>
    <property type="match status" value="1"/>
</dbReference>
<dbReference type="InterPro" id="IPR017896">
    <property type="entry name" value="4Fe4S_Fe-S-bd"/>
</dbReference>
<dbReference type="InterPro" id="IPR009051">
    <property type="entry name" value="Helical_ferredxn"/>
</dbReference>
<dbReference type="PROSITE" id="PS00198">
    <property type="entry name" value="4FE4S_FER_1"/>
    <property type="match status" value="1"/>
</dbReference>
<dbReference type="Gene3D" id="3.40.50.10420">
    <property type="entry name" value="NagB/RpiA/CoA transferase-like"/>
    <property type="match status" value="1"/>
</dbReference>
<keyword evidence="3" id="KW-0677">Repeat</keyword>
<feature type="coiled-coil region" evidence="5">
    <location>
        <begin position="36"/>
        <end position="70"/>
    </location>
</feature>